<keyword evidence="2" id="KW-1185">Reference proteome</keyword>
<protein>
    <submittedName>
        <fullName evidence="1">Uncharacterized protein</fullName>
    </submittedName>
</protein>
<dbReference type="Proteomes" id="UP001153199">
    <property type="component" value="Unassembled WGS sequence"/>
</dbReference>
<name>A0A9X4PEI5_9LACT</name>
<evidence type="ECO:0000313" key="2">
    <source>
        <dbReference type="Proteomes" id="UP001153199"/>
    </source>
</evidence>
<reference evidence="1" key="1">
    <citation type="submission" date="2022-06" db="EMBL/GenBank/DDBJ databases">
        <title>Lactococcus from bovine mastitis in China.</title>
        <authorList>
            <person name="Lin Y."/>
            <person name="Han B."/>
        </authorList>
    </citation>
    <scope>NUCLEOTIDE SEQUENCE</scope>
    <source>
        <strain evidence="1">Ningxia-I-26</strain>
    </source>
</reference>
<sequence>MYPRAVTKRPSGADPTTVTTAVAEALPASLGVHPALVVRTPRSTTVVELARDAAVSVGRSAENE</sequence>
<comment type="caution">
    <text evidence="1">The sequence shown here is derived from an EMBL/GenBank/DDBJ whole genome shotgun (WGS) entry which is preliminary data.</text>
</comment>
<feature type="non-terminal residue" evidence="1">
    <location>
        <position position="64"/>
    </location>
</feature>
<gene>
    <name evidence="1" type="ORF">NF717_12560</name>
</gene>
<organism evidence="1 2">
    <name type="scientific">Lactococcus formosensis</name>
    <dbReference type="NCBI Taxonomy" id="1281486"/>
    <lineage>
        <taxon>Bacteria</taxon>
        <taxon>Bacillati</taxon>
        <taxon>Bacillota</taxon>
        <taxon>Bacilli</taxon>
        <taxon>Lactobacillales</taxon>
        <taxon>Streptococcaceae</taxon>
        <taxon>Lactococcus</taxon>
    </lineage>
</organism>
<evidence type="ECO:0000313" key="1">
    <source>
        <dbReference type="EMBL" id="MDG6146467.1"/>
    </source>
</evidence>
<dbReference type="EMBL" id="JAMWFV010000279">
    <property type="protein sequence ID" value="MDG6146467.1"/>
    <property type="molecule type" value="Genomic_DNA"/>
</dbReference>
<dbReference type="AlphaFoldDB" id="A0A9X4PEI5"/>
<accession>A0A9X4PEI5</accession>
<dbReference type="RefSeq" id="WP_279369249.1">
    <property type="nucleotide sequence ID" value="NZ_JAMWFV010000279.1"/>
</dbReference>
<proteinExistence type="predicted"/>